<evidence type="ECO:0000259" key="2">
    <source>
        <dbReference type="Pfam" id="PF01738"/>
    </source>
</evidence>
<dbReference type="EMBL" id="AUZX01004703">
    <property type="protein sequence ID" value="EQD70091.1"/>
    <property type="molecule type" value="Genomic_DNA"/>
</dbReference>
<dbReference type="PANTHER" id="PTHR22946">
    <property type="entry name" value="DIENELACTONE HYDROLASE DOMAIN-CONTAINING PROTEIN-RELATED"/>
    <property type="match status" value="1"/>
</dbReference>
<keyword evidence="1" id="KW-0378">Hydrolase</keyword>
<dbReference type="InterPro" id="IPR050261">
    <property type="entry name" value="FrsA_esterase"/>
</dbReference>
<dbReference type="InterPro" id="IPR002471">
    <property type="entry name" value="Pept_S9_AS"/>
</dbReference>
<proteinExistence type="predicted"/>
<comment type="caution">
    <text evidence="3">The sequence shown here is derived from an EMBL/GenBank/DDBJ whole genome shotgun (WGS) entry which is preliminary data.</text>
</comment>
<name>T1BB35_9ZZZZ</name>
<accession>T1BB35</accession>
<evidence type="ECO:0000256" key="1">
    <source>
        <dbReference type="ARBA" id="ARBA00022801"/>
    </source>
</evidence>
<dbReference type="InterPro" id="IPR029058">
    <property type="entry name" value="AB_hydrolase_fold"/>
</dbReference>
<protein>
    <submittedName>
        <fullName evidence="3">Carboxymethylenebutenolidase</fullName>
    </submittedName>
</protein>
<reference evidence="3" key="1">
    <citation type="submission" date="2013-08" db="EMBL/GenBank/DDBJ databases">
        <authorList>
            <person name="Mendez C."/>
            <person name="Richter M."/>
            <person name="Ferrer M."/>
            <person name="Sanchez J."/>
        </authorList>
    </citation>
    <scope>NUCLEOTIDE SEQUENCE</scope>
</reference>
<dbReference type="GO" id="GO:0004252">
    <property type="term" value="F:serine-type endopeptidase activity"/>
    <property type="evidence" value="ECO:0007669"/>
    <property type="project" value="InterPro"/>
</dbReference>
<sequence>MNDLTFRNMPRIYYVAFPSLDPERPLTVAAQLRLPQSSAPIPAVVIVHGTNGVDSRGSYHAEALNEAGIATFEIDLWGARGLAGGGEGRPAGVIETLPDAYGALAWLSAHPAIDATHIGITGYSWGGVVSMLTATRFYTRQFMDESGLRFAAHVPLYPVCWVYNKMPSYEFGHLTGAPVLILTGALDTYEAADTCPNLVQQLAPADRSCVEAIVYPDATHAFNRLEPAVTVNDPFAYFGQGGEVLFAPNPDAAADSRLRTVRFFQQAFGMSPAADQPRRECA</sequence>
<dbReference type="Gene3D" id="3.40.50.1820">
    <property type="entry name" value="alpha/beta hydrolase"/>
    <property type="match status" value="1"/>
</dbReference>
<dbReference type="SUPFAM" id="SSF53474">
    <property type="entry name" value="alpha/beta-Hydrolases"/>
    <property type="match status" value="1"/>
</dbReference>
<dbReference type="InterPro" id="IPR002925">
    <property type="entry name" value="Dienelactn_hydro"/>
</dbReference>
<dbReference type="PANTHER" id="PTHR22946:SF9">
    <property type="entry name" value="POLYKETIDE TRANSFERASE AF380"/>
    <property type="match status" value="1"/>
</dbReference>
<evidence type="ECO:0000313" key="3">
    <source>
        <dbReference type="EMBL" id="EQD70091.1"/>
    </source>
</evidence>
<dbReference type="AlphaFoldDB" id="T1BB35"/>
<dbReference type="Pfam" id="PF01738">
    <property type="entry name" value="DLH"/>
    <property type="match status" value="1"/>
</dbReference>
<gene>
    <name evidence="3" type="ORF">B1A_06482</name>
</gene>
<organism evidence="3">
    <name type="scientific">mine drainage metagenome</name>
    <dbReference type="NCBI Taxonomy" id="410659"/>
    <lineage>
        <taxon>unclassified sequences</taxon>
        <taxon>metagenomes</taxon>
        <taxon>ecological metagenomes</taxon>
    </lineage>
</organism>
<reference evidence="3" key="2">
    <citation type="journal article" date="2014" name="ISME J.">
        <title>Microbial stratification in low pH oxic and suboxic macroscopic growths along an acid mine drainage.</title>
        <authorList>
            <person name="Mendez-Garcia C."/>
            <person name="Mesa V."/>
            <person name="Sprenger R.R."/>
            <person name="Richter M."/>
            <person name="Diez M.S."/>
            <person name="Solano J."/>
            <person name="Bargiela R."/>
            <person name="Golyshina O.V."/>
            <person name="Manteca A."/>
            <person name="Ramos J.L."/>
            <person name="Gallego J.R."/>
            <person name="Llorente I."/>
            <person name="Martins Dos Santos V.A."/>
            <person name="Jensen O.N."/>
            <person name="Pelaez A.I."/>
            <person name="Sanchez J."/>
            <person name="Ferrer M."/>
        </authorList>
    </citation>
    <scope>NUCLEOTIDE SEQUENCE</scope>
</reference>
<dbReference type="GO" id="GO:0006508">
    <property type="term" value="P:proteolysis"/>
    <property type="evidence" value="ECO:0007669"/>
    <property type="project" value="InterPro"/>
</dbReference>
<feature type="domain" description="Dienelactone hydrolase" evidence="2">
    <location>
        <begin position="30"/>
        <end position="267"/>
    </location>
</feature>
<dbReference type="GO" id="GO:0016788">
    <property type="term" value="F:hydrolase activity, acting on ester bonds"/>
    <property type="evidence" value="ECO:0007669"/>
    <property type="project" value="UniProtKB-ARBA"/>
</dbReference>
<dbReference type="PROSITE" id="PS00708">
    <property type="entry name" value="PRO_ENDOPEP_SER"/>
    <property type="match status" value="1"/>
</dbReference>